<name>E8QTR6_HELPW</name>
<dbReference type="Proteomes" id="UP000007467">
    <property type="component" value="Chromosome"/>
</dbReference>
<proteinExistence type="predicted"/>
<sequence length="32" mass="3732">MVSDSGIKSQHMREFADKIEAYYKQKKKLKGS</sequence>
<accession>E8QTR6</accession>
<dbReference type="AlphaFoldDB" id="E8QTR6"/>
<dbReference type="EMBL" id="CP002336">
    <property type="protein sequence ID" value="ADU84093.1"/>
    <property type="molecule type" value="Genomic_DNA"/>
</dbReference>
<reference evidence="1 2" key="2">
    <citation type="journal article" date="2013" name="Genome Announc.">
        <title>Genome Sequences of Three hpAfrica2 Strains of Helicobacter pylori.</title>
        <authorList>
            <person name="Duncan S.S."/>
            <person name="Bertoli M.T."/>
            <person name="Kersulyte D."/>
            <person name="Valk P.L."/>
            <person name="Tamma S."/>
            <person name="Segal I."/>
            <person name="McClain M.S."/>
            <person name="Cover T.L."/>
            <person name="Berg D.E."/>
        </authorList>
    </citation>
    <scope>NUCLEOTIDE SEQUENCE [LARGE SCALE GENOMIC DNA]</scope>
    <source>
        <strain evidence="1 2">SouthAfrica7</strain>
    </source>
</reference>
<organism evidence="1 2">
    <name type="scientific">Helicobacter pylori (strain SouthAfrica7)</name>
    <dbReference type="NCBI Taxonomy" id="907239"/>
    <lineage>
        <taxon>Bacteria</taxon>
        <taxon>Pseudomonadati</taxon>
        <taxon>Campylobacterota</taxon>
        <taxon>Epsilonproteobacteria</taxon>
        <taxon>Campylobacterales</taxon>
        <taxon>Helicobacteraceae</taxon>
        <taxon>Helicobacter</taxon>
    </lineage>
</organism>
<gene>
    <name evidence="1" type="ordered locus">HPSA_00335</name>
</gene>
<keyword evidence="1" id="KW-0547">Nucleotide-binding</keyword>
<dbReference type="GO" id="GO:0005524">
    <property type="term" value="F:ATP binding"/>
    <property type="evidence" value="ECO:0007669"/>
    <property type="project" value="UniProtKB-KW"/>
</dbReference>
<dbReference type="KEGG" id="hes:HPSA_00335"/>
<evidence type="ECO:0000313" key="1">
    <source>
        <dbReference type="EMBL" id="ADU84093.1"/>
    </source>
</evidence>
<evidence type="ECO:0000313" key="2">
    <source>
        <dbReference type="Proteomes" id="UP000007467"/>
    </source>
</evidence>
<dbReference type="HOGENOM" id="CLU_3389809_0_0_7"/>
<protein>
    <submittedName>
        <fullName evidence="1">ATP-binding protein</fullName>
    </submittedName>
</protein>
<keyword evidence="1" id="KW-0067">ATP-binding</keyword>
<reference evidence="2" key="1">
    <citation type="submission" date="2010-11" db="EMBL/GenBank/DDBJ databases">
        <title>Genome sequence of Helicobacter pylori strain SouthAfrica7.</title>
        <authorList>
            <person name="Kersulyte D."/>
            <person name="Segal I."/>
            <person name="Mistry R."/>
            <person name="Berg D.E."/>
        </authorList>
    </citation>
    <scope>NUCLEOTIDE SEQUENCE [LARGE SCALE GENOMIC DNA]</scope>
    <source>
        <strain evidence="2">SouthAfrica7</strain>
    </source>
</reference>